<feature type="compositionally biased region" description="Basic and acidic residues" evidence="1">
    <location>
        <begin position="137"/>
        <end position="147"/>
    </location>
</feature>
<name>A0ABN8C8N7_9STRA</name>
<sequence length="157" mass="16683">MADPPPDNGTEDNGEVSGRPVPPPAPLPPQVSPKSSQKARENDWMASDPHRSDEILKMDGDRIISSHSFTNVSARSGWPTSAAQPGTTTGIKPGAERLVRGDQPNPGVHDFSKSGGSTTERPEAPMADEESGIHAALVDEMKAHPDEGPLDPWLHSI</sequence>
<feature type="compositionally biased region" description="Polar residues" evidence="1">
    <location>
        <begin position="68"/>
        <end position="90"/>
    </location>
</feature>
<protein>
    <submittedName>
        <fullName evidence="2">Uncharacterized protein</fullName>
    </submittedName>
</protein>
<evidence type="ECO:0000256" key="1">
    <source>
        <dbReference type="SAM" id="MobiDB-lite"/>
    </source>
</evidence>
<dbReference type="Proteomes" id="UP001157938">
    <property type="component" value="Unassembled WGS sequence"/>
</dbReference>
<feature type="region of interest" description="Disordered" evidence="1">
    <location>
        <begin position="1"/>
        <end position="53"/>
    </location>
</feature>
<proteinExistence type="predicted"/>
<comment type="caution">
    <text evidence="2">The sequence shown here is derived from an EMBL/GenBank/DDBJ whole genome shotgun (WGS) entry which is preliminary data.</text>
</comment>
<gene>
    <name evidence="2" type="ORF">PFR001_LOCUS4911</name>
</gene>
<evidence type="ECO:0000313" key="3">
    <source>
        <dbReference type="Proteomes" id="UP001157938"/>
    </source>
</evidence>
<evidence type="ECO:0000313" key="2">
    <source>
        <dbReference type="EMBL" id="CAH0489506.1"/>
    </source>
</evidence>
<keyword evidence="3" id="KW-1185">Reference proteome</keyword>
<reference evidence="2 3" key="1">
    <citation type="submission" date="2021-11" db="EMBL/GenBank/DDBJ databases">
        <authorList>
            <person name="Islam A."/>
            <person name="Islam S."/>
            <person name="Flora M.S."/>
            <person name="Rahman M."/>
            <person name="Ziaur R.M."/>
            <person name="Epstein J.H."/>
            <person name="Hassan M."/>
            <person name="Klassen M."/>
            <person name="Woodard K."/>
            <person name="Webb A."/>
            <person name="Webby R.J."/>
            <person name="El Zowalaty M.E."/>
        </authorList>
    </citation>
    <scope>NUCLEOTIDE SEQUENCE [LARGE SCALE GENOMIC DNA]</scope>
    <source>
        <strain evidence="2">Pf1</strain>
    </source>
</reference>
<feature type="region of interest" description="Disordered" evidence="1">
    <location>
        <begin position="68"/>
        <end position="157"/>
    </location>
</feature>
<accession>A0ABN8C8N7</accession>
<feature type="compositionally biased region" description="Basic and acidic residues" evidence="1">
    <location>
        <begin position="38"/>
        <end position="53"/>
    </location>
</feature>
<feature type="compositionally biased region" description="Pro residues" evidence="1">
    <location>
        <begin position="20"/>
        <end position="31"/>
    </location>
</feature>
<organism evidence="2 3">
    <name type="scientific">Peronospora farinosa</name>
    <dbReference type="NCBI Taxonomy" id="134698"/>
    <lineage>
        <taxon>Eukaryota</taxon>
        <taxon>Sar</taxon>
        <taxon>Stramenopiles</taxon>
        <taxon>Oomycota</taxon>
        <taxon>Peronosporomycetes</taxon>
        <taxon>Peronosporales</taxon>
        <taxon>Peronosporaceae</taxon>
        <taxon>Peronospora</taxon>
    </lineage>
</organism>
<dbReference type="EMBL" id="CAKLBC010001086">
    <property type="protein sequence ID" value="CAH0489506.1"/>
    <property type="molecule type" value="Genomic_DNA"/>
</dbReference>